<dbReference type="InterPro" id="IPR006575">
    <property type="entry name" value="RWD_dom"/>
</dbReference>
<dbReference type="Pfam" id="PF24385">
    <property type="entry name" value="DSRM_DHX29"/>
    <property type="match status" value="1"/>
</dbReference>
<dbReference type="GO" id="GO:0022613">
    <property type="term" value="P:ribonucleoprotein complex biogenesis"/>
    <property type="evidence" value="ECO:0007669"/>
    <property type="project" value="UniProtKB-ARBA"/>
</dbReference>
<dbReference type="PROSITE" id="PS00690">
    <property type="entry name" value="DEAH_ATP_HELICASE"/>
    <property type="match status" value="1"/>
</dbReference>
<dbReference type="FunCoup" id="Q757B9">
    <property type="interactions" value="1001"/>
</dbReference>
<feature type="domain" description="UBA" evidence="6">
    <location>
        <begin position="351"/>
        <end position="392"/>
    </location>
</feature>
<dbReference type="Proteomes" id="UP000000591">
    <property type="component" value="Chromosome V"/>
</dbReference>
<evidence type="ECO:0000313" key="10">
    <source>
        <dbReference type="EMBL" id="AAS52778.2"/>
    </source>
</evidence>
<dbReference type="FunFam" id="3.40.50.300:FF:001214">
    <property type="entry name" value="DExH-box ATP-dependent RNA helicase"/>
    <property type="match status" value="1"/>
</dbReference>
<dbReference type="SMART" id="SM00847">
    <property type="entry name" value="HA2"/>
    <property type="match status" value="1"/>
</dbReference>
<dbReference type="InterPro" id="IPR056328">
    <property type="entry name" value="DSRM_DHX29"/>
</dbReference>
<feature type="region of interest" description="Disordered" evidence="5">
    <location>
        <begin position="1"/>
        <end position="48"/>
    </location>
</feature>
<gene>
    <name evidence="10" type="ORF">AGOS_AER094C</name>
</gene>
<dbReference type="PANTHER" id="PTHR18934:SF267">
    <property type="entry name" value="ATP-DEPENDENT RNA HELICASE YLR419W-RELATED"/>
    <property type="match status" value="1"/>
</dbReference>
<dbReference type="KEGG" id="ago:AGOS_AER094C"/>
<sequence length="1398" mass="157970">MAKKSSKGKPAASPAPIDDAKGKKGKKNKEETPKDDGKAKQRENRVKVSATVSWTGKLPHTLLHETVQKRKWNKVEYEMKKIGDKGMLAIAILSYTDPKTKEVLSVRMHDPSYDKATGKGLLVPQETPIEARHYAATVALHRIAFNTNMHMMLPPNHKKLWYALEDFRKQLAKADTRQCDRTFSVDPFKVLLDDRIVKESRKREMEIKKQQEDKMRKPPTLVTSIGQSKANQGKINKPVAARRAVSFPKSVWQSAPFIDLEESSRNLIEITLKKHIDWQSRLHGDVEMQSREDLELQLLFFGFRKAHVTEAMQYKDPLSFLIFNLPEDDLPPFFHKRQEDSKVKVELATLPLATRNMISRLMEFGASYDEVLLALEKTEYNEPEAAGLLTRSVTPMTMSPIEFSEEESSNIWRDELESLSSIYTDKIEVIDRDSCYMIDISGKFNLKLKVYKTKQYPGTLPGIIISTFDKNYKLPNYIKQQIIKNLLHHVINSGLVGDMLVFDMFEWLNENLEGIIENPGPLLIFNGVEDKRQKIITSTDSGVNMKKKSNIRKTLNAAQLKQVKADYKARIESAAFGKMLKARSKLPAWNKQESITNMVLKNDVVLITGETGSGKSTQIVQFILDHLIKVEEDYGVKIICTQPRRISAIGLAERVSEERATQCGGEVGYVIRGTNKSTAATRITFMTTGILVRILQGDITFLKNAIVVVDEVHERSVDTDLIVIMLKNLLGKIQGLKIILMSATVNVDVFKAYFKDLQTCHIEGRTFPVEDYYLEDVLEALDFKVKRDRFHQDDMRGDHDSAFIRPNVDSKIFKSGQINYELVVETALHIHQRLLDEENDGSIIIFMPGVAEINRCCDKLEQCKFSKEFMVLPLHSALPPDSQKRVFKRFPGKRKIIVSTNIAETSITIDDCVATVDTGRAKVMHYDPKNHSTALIEAFISKAEANQRRGRAGRVRNGYSYKLYSKDTYTNMANSPLPEIKRIPLENLYLSVKAMGINDVIKFLGTGIDPPPMNSILKAEQMLTTTGLLDESGKSLTELGRYISLMPVMDSKHGKLLIYSIIFGCTDLGVLIASVLSIGMTPFIAPFENRDKIKSILSRYKHKGDILATVEVVRQYLAQREKSARRRYMDENLLSYAKLNEIMSARSQFYSNLEDVGFLPLGYKPGDIPALNKNCDNLNVIKCILTGAFYPQVARVQLPDPRYMATSSGSMEMDADAKATKLWIRNEEYIDLISTADPATSIDANKLPATRAFLHPSSVFFAGSVPREQDLVTLDESTANLMVATKMPALNAPFAIYGTANATSKLFLRDLTLTSVLAVLLFGGPLRYDINGTTHSPGMVVDNWLPIRTWCKNGVLIKELRLLLDQAIKQRLERSPILNTDNPEEEFIRLVLQIVQLE</sequence>
<dbReference type="Pfam" id="PF05773">
    <property type="entry name" value="RWD"/>
    <property type="match status" value="1"/>
</dbReference>
<dbReference type="InterPro" id="IPR011545">
    <property type="entry name" value="DEAD/DEAH_box_helicase_dom"/>
</dbReference>
<dbReference type="InterPro" id="IPR007502">
    <property type="entry name" value="Helicase-assoc_dom"/>
</dbReference>
<evidence type="ECO:0000256" key="2">
    <source>
        <dbReference type="ARBA" id="ARBA00022801"/>
    </source>
</evidence>
<dbReference type="PROSITE" id="PS50030">
    <property type="entry name" value="UBA"/>
    <property type="match status" value="1"/>
</dbReference>
<dbReference type="Gene3D" id="3.40.50.300">
    <property type="entry name" value="P-loop containing nucleotide triphosphate hydrolases"/>
    <property type="match status" value="2"/>
</dbReference>
<dbReference type="CDD" id="cd14271">
    <property type="entry name" value="UBA_YLR419W_like"/>
    <property type="match status" value="1"/>
</dbReference>
<dbReference type="OrthoDB" id="5600252at2759"/>
<dbReference type="GO" id="GO:0006396">
    <property type="term" value="P:RNA processing"/>
    <property type="evidence" value="ECO:0007669"/>
    <property type="project" value="UniProtKB-ARBA"/>
</dbReference>
<dbReference type="PROSITE" id="PS50908">
    <property type="entry name" value="RWD"/>
    <property type="match status" value="1"/>
</dbReference>
<evidence type="ECO:0000313" key="11">
    <source>
        <dbReference type="Proteomes" id="UP000000591"/>
    </source>
</evidence>
<dbReference type="InterPro" id="IPR016135">
    <property type="entry name" value="UBQ-conjugating_enzyme/RWD"/>
</dbReference>
<keyword evidence="11" id="KW-1185">Reference proteome</keyword>
<dbReference type="SUPFAM" id="SSF54495">
    <property type="entry name" value="UBC-like"/>
    <property type="match status" value="1"/>
</dbReference>
<dbReference type="FunFam" id="1.20.120.1080:FF:000031">
    <property type="entry name" value="ATP-dependent RNA helicase"/>
    <property type="match status" value="1"/>
</dbReference>
<dbReference type="InterPro" id="IPR015940">
    <property type="entry name" value="UBA"/>
</dbReference>
<dbReference type="SMR" id="Q757B9"/>
<dbReference type="Gene3D" id="3.10.110.10">
    <property type="entry name" value="Ubiquitin Conjugating Enzyme"/>
    <property type="match status" value="1"/>
</dbReference>
<feature type="domain" description="RWD" evidence="7">
    <location>
        <begin position="414"/>
        <end position="515"/>
    </location>
</feature>
<dbReference type="CDD" id="cd18791">
    <property type="entry name" value="SF2_C_RHA"/>
    <property type="match status" value="1"/>
</dbReference>
<dbReference type="GO" id="GO:0003723">
    <property type="term" value="F:RNA binding"/>
    <property type="evidence" value="ECO:0000318"/>
    <property type="project" value="GO_Central"/>
</dbReference>
<dbReference type="InterPro" id="IPR002464">
    <property type="entry name" value="DNA/RNA_helicase_DEAH_CS"/>
</dbReference>
<evidence type="ECO:0000256" key="1">
    <source>
        <dbReference type="ARBA" id="ARBA00022741"/>
    </source>
</evidence>
<dbReference type="RefSeq" id="NP_984954.2">
    <property type="nucleotide sequence ID" value="NM_210308.2"/>
</dbReference>
<dbReference type="InterPro" id="IPR014001">
    <property type="entry name" value="Helicase_ATP-bd"/>
</dbReference>
<dbReference type="Pfam" id="PF00271">
    <property type="entry name" value="Helicase_C"/>
    <property type="match status" value="1"/>
</dbReference>
<evidence type="ECO:0000259" key="7">
    <source>
        <dbReference type="PROSITE" id="PS50908"/>
    </source>
</evidence>
<dbReference type="InParanoid" id="Q757B9"/>
<name>Q757B9_EREGS</name>
<dbReference type="GeneID" id="4621159"/>
<keyword evidence="4" id="KW-0067">ATP-binding</keyword>
<dbReference type="PROSITE" id="PS51192">
    <property type="entry name" value="HELICASE_ATP_BIND_1"/>
    <property type="match status" value="1"/>
</dbReference>
<dbReference type="Gene3D" id="1.20.120.1080">
    <property type="match status" value="1"/>
</dbReference>
<dbReference type="Pfam" id="PF00270">
    <property type="entry name" value="DEAD"/>
    <property type="match status" value="1"/>
</dbReference>
<dbReference type="EMBL" id="AE016818">
    <property type="protein sequence ID" value="AAS52778.2"/>
    <property type="molecule type" value="Genomic_DNA"/>
</dbReference>
<dbReference type="GO" id="GO:0016787">
    <property type="term" value="F:hydrolase activity"/>
    <property type="evidence" value="ECO:0007669"/>
    <property type="project" value="UniProtKB-KW"/>
</dbReference>
<dbReference type="GO" id="GO:0004386">
    <property type="term" value="F:helicase activity"/>
    <property type="evidence" value="ECO:0000318"/>
    <property type="project" value="GO_Central"/>
</dbReference>
<organism evidence="10 11">
    <name type="scientific">Eremothecium gossypii (strain ATCC 10895 / CBS 109.51 / FGSC 9923 / NRRL Y-1056)</name>
    <name type="common">Yeast</name>
    <name type="synonym">Ashbya gossypii</name>
    <dbReference type="NCBI Taxonomy" id="284811"/>
    <lineage>
        <taxon>Eukaryota</taxon>
        <taxon>Fungi</taxon>
        <taxon>Dikarya</taxon>
        <taxon>Ascomycota</taxon>
        <taxon>Saccharomycotina</taxon>
        <taxon>Saccharomycetes</taxon>
        <taxon>Saccharomycetales</taxon>
        <taxon>Saccharomycetaceae</taxon>
        <taxon>Eremothecium</taxon>
    </lineage>
</organism>
<dbReference type="GO" id="GO:0005634">
    <property type="term" value="C:nucleus"/>
    <property type="evidence" value="ECO:0007669"/>
    <property type="project" value="UniProtKB-ARBA"/>
</dbReference>
<dbReference type="GO" id="GO:1990904">
    <property type="term" value="C:ribonucleoprotein complex"/>
    <property type="evidence" value="ECO:0007669"/>
    <property type="project" value="UniProtKB-ARBA"/>
</dbReference>
<dbReference type="InterPro" id="IPR027417">
    <property type="entry name" value="P-loop_NTPase"/>
</dbReference>
<dbReference type="SMART" id="SM00490">
    <property type="entry name" value="HELICc"/>
    <property type="match status" value="1"/>
</dbReference>
<evidence type="ECO:0000256" key="5">
    <source>
        <dbReference type="SAM" id="MobiDB-lite"/>
    </source>
</evidence>
<dbReference type="eggNOG" id="KOG0920">
    <property type="taxonomic scope" value="Eukaryota"/>
</dbReference>
<reference evidence="11" key="2">
    <citation type="journal article" date="2013" name="G3 (Bethesda)">
        <title>Genomes of Ashbya fungi isolated from insects reveal four mating-type loci, numerous translocations, lack of transposons, and distinct gene duplications.</title>
        <authorList>
            <person name="Dietrich F.S."/>
            <person name="Voegeli S."/>
            <person name="Kuo S."/>
            <person name="Philippsen P."/>
        </authorList>
    </citation>
    <scope>GENOME REANNOTATION</scope>
    <source>
        <strain evidence="11">ATCC 10895 / CBS 109.51 / FGSC 9923 / NRRL Y-1056</strain>
    </source>
</reference>
<dbReference type="SMART" id="SM00591">
    <property type="entry name" value="RWD"/>
    <property type="match status" value="1"/>
</dbReference>
<proteinExistence type="predicted"/>
<dbReference type="HOGENOM" id="CLU_001832_4_0_1"/>
<reference evidence="10 11" key="1">
    <citation type="journal article" date="2004" name="Science">
        <title>The Ashbya gossypii genome as a tool for mapping the ancient Saccharomyces cerevisiae genome.</title>
        <authorList>
            <person name="Dietrich F.S."/>
            <person name="Voegeli S."/>
            <person name="Brachat S."/>
            <person name="Lerch A."/>
            <person name="Gates K."/>
            <person name="Steiner S."/>
            <person name="Mohr C."/>
            <person name="Pohlmann R."/>
            <person name="Luedi P."/>
            <person name="Choi S."/>
            <person name="Wing R.A."/>
            <person name="Flavier A."/>
            <person name="Gaffney T.D."/>
            <person name="Philippsen P."/>
        </authorList>
    </citation>
    <scope>NUCLEOTIDE SEQUENCE [LARGE SCALE GENOMIC DNA]</scope>
    <source>
        <strain evidence="11">ATCC 10895 / CBS 109.51 / FGSC 9923 / NRRL Y-1056</strain>
    </source>
</reference>
<evidence type="ECO:0000259" key="8">
    <source>
        <dbReference type="PROSITE" id="PS51192"/>
    </source>
</evidence>
<evidence type="ECO:0000256" key="3">
    <source>
        <dbReference type="ARBA" id="ARBA00022806"/>
    </source>
</evidence>
<accession>Q757B9</accession>
<evidence type="ECO:0000259" key="9">
    <source>
        <dbReference type="PROSITE" id="PS51194"/>
    </source>
</evidence>
<feature type="domain" description="Helicase ATP-binding" evidence="8">
    <location>
        <begin position="596"/>
        <end position="763"/>
    </location>
</feature>
<feature type="domain" description="Helicase C-terminal" evidence="9">
    <location>
        <begin position="829"/>
        <end position="996"/>
    </location>
</feature>
<keyword evidence="2" id="KW-0378">Hydrolase</keyword>
<dbReference type="PROSITE" id="PS51194">
    <property type="entry name" value="HELICASE_CTER"/>
    <property type="match status" value="1"/>
</dbReference>
<keyword evidence="1" id="KW-0547">Nucleotide-binding</keyword>
<dbReference type="GO" id="GO:0008186">
    <property type="term" value="F:ATP-dependent activity, acting on RNA"/>
    <property type="evidence" value="ECO:0007669"/>
    <property type="project" value="UniProtKB-ARBA"/>
</dbReference>
<dbReference type="STRING" id="284811.Q757B9"/>
<dbReference type="OMA" id="KVEYEMK"/>
<dbReference type="InterPro" id="IPR035467">
    <property type="entry name" value="YLR419W-like_UBA"/>
</dbReference>
<dbReference type="InterPro" id="IPR001650">
    <property type="entry name" value="Helicase_C-like"/>
</dbReference>
<dbReference type="CDD" id="cd17917">
    <property type="entry name" value="DEXHc_RHA-like"/>
    <property type="match status" value="1"/>
</dbReference>
<dbReference type="SUPFAM" id="SSF52540">
    <property type="entry name" value="P-loop containing nucleoside triphosphate hydrolases"/>
    <property type="match status" value="1"/>
</dbReference>
<keyword evidence="3" id="KW-0347">Helicase</keyword>
<dbReference type="SMART" id="SM00487">
    <property type="entry name" value="DEXDc"/>
    <property type="match status" value="1"/>
</dbReference>
<protein>
    <submittedName>
        <fullName evidence="10">AER094Cp</fullName>
    </submittedName>
</protein>
<feature type="compositionally biased region" description="Basic and acidic residues" evidence="5">
    <location>
        <begin position="18"/>
        <end position="46"/>
    </location>
</feature>
<dbReference type="PANTHER" id="PTHR18934">
    <property type="entry name" value="ATP-DEPENDENT RNA HELICASE"/>
    <property type="match status" value="1"/>
</dbReference>
<dbReference type="GO" id="GO:0005524">
    <property type="term" value="F:ATP binding"/>
    <property type="evidence" value="ECO:0007669"/>
    <property type="project" value="UniProtKB-KW"/>
</dbReference>
<evidence type="ECO:0000259" key="6">
    <source>
        <dbReference type="PROSITE" id="PS50030"/>
    </source>
</evidence>
<evidence type="ECO:0000256" key="4">
    <source>
        <dbReference type="ARBA" id="ARBA00022840"/>
    </source>
</evidence>
<dbReference type="CDD" id="cd23827">
    <property type="entry name" value="RWD_YLR419W-like"/>
    <property type="match status" value="1"/>
</dbReference>